<dbReference type="GO" id="GO:0003755">
    <property type="term" value="F:peptidyl-prolyl cis-trans isomerase activity"/>
    <property type="evidence" value="ECO:0007669"/>
    <property type="project" value="InterPro"/>
</dbReference>
<keyword evidence="3" id="KW-0677">Repeat</keyword>
<evidence type="ECO:0000313" key="9">
    <source>
        <dbReference type="WBParaSite" id="HNAJ_0001254201-mRNA-1"/>
    </source>
</evidence>
<dbReference type="InterPro" id="IPR011990">
    <property type="entry name" value="TPR-like_helical_dom_sf"/>
</dbReference>
<dbReference type="GO" id="GO:0005737">
    <property type="term" value="C:cytoplasm"/>
    <property type="evidence" value="ECO:0007669"/>
    <property type="project" value="UniProtKB-SubCell"/>
</dbReference>
<dbReference type="AlphaFoldDB" id="A0A0R3TXE7"/>
<evidence type="ECO:0000256" key="5">
    <source>
        <dbReference type="SAM" id="MobiDB-lite"/>
    </source>
</evidence>
<organism evidence="9">
    <name type="scientific">Rodentolepis nana</name>
    <name type="common">Dwarf tapeworm</name>
    <name type="synonym">Hymenolepis nana</name>
    <dbReference type="NCBI Taxonomy" id="102285"/>
    <lineage>
        <taxon>Eukaryota</taxon>
        <taxon>Metazoa</taxon>
        <taxon>Spiralia</taxon>
        <taxon>Lophotrochozoa</taxon>
        <taxon>Platyhelminthes</taxon>
        <taxon>Cestoda</taxon>
        <taxon>Eucestoda</taxon>
        <taxon>Cyclophyllidea</taxon>
        <taxon>Hymenolepididae</taxon>
        <taxon>Rodentolepis</taxon>
    </lineage>
</organism>
<dbReference type="SUPFAM" id="SSF54534">
    <property type="entry name" value="FKBP-like"/>
    <property type="match status" value="1"/>
</dbReference>
<dbReference type="Pfam" id="PF23322">
    <property type="entry name" value="PPIase_AIP"/>
    <property type="match status" value="1"/>
</dbReference>
<evidence type="ECO:0000256" key="3">
    <source>
        <dbReference type="ARBA" id="ARBA00022737"/>
    </source>
</evidence>
<dbReference type="PANTHER" id="PTHR11242:SF0">
    <property type="entry name" value="TPR_REGION DOMAIN-CONTAINING PROTEIN"/>
    <property type="match status" value="1"/>
</dbReference>
<evidence type="ECO:0000256" key="1">
    <source>
        <dbReference type="ARBA" id="ARBA00004496"/>
    </source>
</evidence>
<feature type="domain" description="AIP/AIPL N-terminal FKBP-type PPIase" evidence="6">
    <location>
        <begin position="120"/>
        <end position="275"/>
    </location>
</feature>
<keyword evidence="2" id="KW-0963">Cytoplasm</keyword>
<evidence type="ECO:0000313" key="8">
    <source>
        <dbReference type="Proteomes" id="UP000278807"/>
    </source>
</evidence>
<dbReference type="OrthoDB" id="5829758at2759"/>
<dbReference type="SUPFAM" id="SSF48452">
    <property type="entry name" value="TPR-like"/>
    <property type="match status" value="1"/>
</dbReference>
<evidence type="ECO:0000313" key="7">
    <source>
        <dbReference type="EMBL" id="VDO13339.1"/>
    </source>
</evidence>
<sequence length="457" mass="51699">MSDKDKDEMTRKQDVSLPTSENSEVSTHRELGVKSNQEESNSGCSKLANKDTNKSVNPKHGDDCDNGHFDDGGVSSKEEGERLISQMANALRKARQDGLPQSLNKKPPLSAASTYLMNHNIRKRILHIGNPSKLPAECTAPGGGIAYPKHTKFIFDYRIGNPDTPEDFLDDTKKYGKKMELYSGKDFQIEFWEYCLQTMMVGEVSSFMVPPSQLASFPTINKKLRDYMLNRTPDSANPPKHTCAFMSLQAHGGLGYPDLDELLLKPKMLEFVFDLHSVILPNEAPKDSWIMTPEEKLEAIPRLRKEGNVLYGQYQWFKAAAKYEEALNLIEQLILVEKPGEPEYVQLDQSRVPFYLNLAQCQFKLMDYYGAIRSASEALARDKDNVKALFRRAQAYSATSDVELAEADFLRVKELAPDTMTARVNRELATLARISRECKEEERRLLAGKFFKTQNSS</sequence>
<dbReference type="Gene3D" id="1.25.40.10">
    <property type="entry name" value="Tetratricopeptide repeat domain"/>
    <property type="match status" value="1"/>
</dbReference>
<dbReference type="WBParaSite" id="HNAJ_0001254201-mRNA-1">
    <property type="protein sequence ID" value="HNAJ_0001254201-mRNA-1"/>
    <property type="gene ID" value="HNAJ_0001254201"/>
</dbReference>
<dbReference type="EMBL" id="UZAE01014397">
    <property type="protein sequence ID" value="VDO13339.1"/>
    <property type="molecule type" value="Genomic_DNA"/>
</dbReference>
<proteinExistence type="predicted"/>
<dbReference type="STRING" id="102285.A0A0R3TXE7"/>
<feature type="compositionally biased region" description="Polar residues" evidence="5">
    <location>
        <begin position="16"/>
        <end position="25"/>
    </location>
</feature>
<dbReference type="InterPro" id="IPR056277">
    <property type="entry name" value="PPIase_AIP"/>
</dbReference>
<feature type="compositionally biased region" description="Basic and acidic residues" evidence="5">
    <location>
        <begin position="48"/>
        <end position="80"/>
    </location>
</feature>
<protein>
    <submittedName>
        <fullName evidence="9">TPR_REGION domain-containing protein</fullName>
    </submittedName>
</protein>
<dbReference type="InterPro" id="IPR046357">
    <property type="entry name" value="PPIase_dom_sf"/>
</dbReference>
<feature type="compositionally biased region" description="Polar residues" evidence="5">
    <location>
        <begin position="34"/>
        <end position="44"/>
    </location>
</feature>
<dbReference type="InterPro" id="IPR039663">
    <property type="entry name" value="AIP/AIPL1/TTC9"/>
</dbReference>
<name>A0A0R3TXE7_RODNA</name>
<dbReference type="PANTHER" id="PTHR11242">
    <property type="entry name" value="ARYL HYDROCARBON RECEPTOR INTERACTING PROTEIN RELATED"/>
    <property type="match status" value="1"/>
</dbReference>
<accession>A0A0R3TXE7</accession>
<dbReference type="InterPro" id="IPR019734">
    <property type="entry name" value="TPR_rpt"/>
</dbReference>
<keyword evidence="8" id="KW-1185">Reference proteome</keyword>
<evidence type="ECO:0000259" key="6">
    <source>
        <dbReference type="Pfam" id="PF23322"/>
    </source>
</evidence>
<evidence type="ECO:0000256" key="4">
    <source>
        <dbReference type="ARBA" id="ARBA00022803"/>
    </source>
</evidence>
<reference evidence="9" key="1">
    <citation type="submission" date="2017-02" db="UniProtKB">
        <authorList>
            <consortium name="WormBaseParasite"/>
        </authorList>
    </citation>
    <scope>IDENTIFICATION</scope>
</reference>
<evidence type="ECO:0000256" key="2">
    <source>
        <dbReference type="ARBA" id="ARBA00022490"/>
    </source>
</evidence>
<dbReference type="Proteomes" id="UP000278807">
    <property type="component" value="Unassembled WGS sequence"/>
</dbReference>
<dbReference type="SMART" id="SM00028">
    <property type="entry name" value="TPR"/>
    <property type="match status" value="3"/>
</dbReference>
<keyword evidence="4" id="KW-0802">TPR repeat</keyword>
<dbReference type="Gene3D" id="3.10.50.40">
    <property type="match status" value="1"/>
</dbReference>
<comment type="subcellular location">
    <subcellularLocation>
        <location evidence="1">Cytoplasm</location>
    </subcellularLocation>
</comment>
<feature type="region of interest" description="Disordered" evidence="5">
    <location>
        <begin position="1"/>
        <end position="80"/>
    </location>
</feature>
<gene>
    <name evidence="7" type="ORF">HNAJ_LOCUS12520</name>
</gene>
<feature type="compositionally biased region" description="Basic and acidic residues" evidence="5">
    <location>
        <begin position="1"/>
        <end position="14"/>
    </location>
</feature>
<reference evidence="7 8" key="2">
    <citation type="submission" date="2018-11" db="EMBL/GenBank/DDBJ databases">
        <authorList>
            <consortium name="Pathogen Informatics"/>
        </authorList>
    </citation>
    <scope>NUCLEOTIDE SEQUENCE [LARGE SCALE GENOMIC DNA]</scope>
</reference>